<name>A0A8S0ZK66_ARCPL</name>
<dbReference type="EMBL" id="CADEBC010000479">
    <property type="protein sequence ID" value="CAB3233766.1"/>
    <property type="molecule type" value="Genomic_DNA"/>
</dbReference>
<feature type="region of interest" description="Disordered" evidence="1">
    <location>
        <begin position="188"/>
        <end position="238"/>
    </location>
</feature>
<evidence type="ECO:0008006" key="4">
    <source>
        <dbReference type="Google" id="ProtNLM"/>
    </source>
</evidence>
<protein>
    <recommendedName>
        <fullName evidence="4">Endonuclease-reverse transcriptase</fullName>
    </recommendedName>
</protein>
<dbReference type="AlphaFoldDB" id="A0A8S0ZK66"/>
<dbReference type="OrthoDB" id="6059368at2759"/>
<gene>
    <name evidence="2" type="ORF">APLA_LOCUS5409</name>
</gene>
<keyword evidence="3" id="KW-1185">Reference proteome</keyword>
<evidence type="ECO:0000313" key="2">
    <source>
        <dbReference type="EMBL" id="CAB3233766.1"/>
    </source>
</evidence>
<evidence type="ECO:0000313" key="3">
    <source>
        <dbReference type="Proteomes" id="UP000494106"/>
    </source>
</evidence>
<accession>A0A8S0ZK66</accession>
<reference evidence="2 3" key="1">
    <citation type="submission" date="2020-04" db="EMBL/GenBank/DDBJ databases">
        <authorList>
            <person name="Wallbank WR R."/>
            <person name="Pardo Diaz C."/>
            <person name="Kozak K."/>
            <person name="Martin S."/>
            <person name="Jiggins C."/>
            <person name="Moest M."/>
            <person name="Warren A I."/>
            <person name="Byers J.R.P. K."/>
            <person name="Montejo-Kovacevich G."/>
            <person name="Yen C E."/>
        </authorList>
    </citation>
    <scope>NUCLEOTIDE SEQUENCE [LARGE SCALE GENOMIC DNA]</scope>
</reference>
<dbReference type="Proteomes" id="UP000494106">
    <property type="component" value="Unassembled WGS sequence"/>
</dbReference>
<feature type="compositionally biased region" description="Basic and acidic residues" evidence="1">
    <location>
        <begin position="188"/>
        <end position="200"/>
    </location>
</feature>
<organism evidence="2 3">
    <name type="scientific">Arctia plantaginis</name>
    <name type="common">Wood tiger moth</name>
    <name type="synonym">Phalaena plantaginis</name>
    <dbReference type="NCBI Taxonomy" id="874455"/>
    <lineage>
        <taxon>Eukaryota</taxon>
        <taxon>Metazoa</taxon>
        <taxon>Ecdysozoa</taxon>
        <taxon>Arthropoda</taxon>
        <taxon>Hexapoda</taxon>
        <taxon>Insecta</taxon>
        <taxon>Pterygota</taxon>
        <taxon>Neoptera</taxon>
        <taxon>Endopterygota</taxon>
        <taxon>Lepidoptera</taxon>
        <taxon>Glossata</taxon>
        <taxon>Ditrysia</taxon>
        <taxon>Noctuoidea</taxon>
        <taxon>Erebidae</taxon>
        <taxon>Arctiinae</taxon>
        <taxon>Arctia</taxon>
    </lineage>
</organism>
<proteinExistence type="predicted"/>
<comment type="caution">
    <text evidence="2">The sequence shown here is derived from an EMBL/GenBank/DDBJ whole genome shotgun (WGS) entry which is preliminary data.</text>
</comment>
<evidence type="ECO:0000256" key="1">
    <source>
        <dbReference type="SAM" id="MobiDB-lite"/>
    </source>
</evidence>
<sequence length="238" mass="28261">MEDQMQLLFTNLKLEMEKQTTILKDSIREEIDLKLKPLVEENLYLKNEVEKLNEMVKRLEYGKRENNLIFYGYEESTEEKNTNIIKMVTKTLNDSGIEINKRDINKAFRIGKAKGEARPILVNILNVWKKNEILKNKSSLPKNIFVNEDFSKEVLEKRRELIPQLKEERKKGHIAFIKYDKLVVKDKEGNIRDKRKREQSDSPNNSNKNGRPKINRINAFERMRNRNRSHSTSELNKE</sequence>
<dbReference type="Gene3D" id="3.30.70.1820">
    <property type="entry name" value="L1 transposable element, RRM domain"/>
    <property type="match status" value="1"/>
</dbReference>